<dbReference type="OrthoDB" id="3942240at2759"/>
<dbReference type="HOGENOM" id="CLU_041310_0_0_1"/>
<dbReference type="STRING" id="1126212.K2S494"/>
<keyword evidence="2" id="KW-0812">Transmembrane</keyword>
<reference evidence="3 4" key="1">
    <citation type="journal article" date="2012" name="BMC Genomics">
        <title>Tools to kill: Genome of one of the most destructive plant pathogenic fungi Macrophomina phaseolina.</title>
        <authorList>
            <person name="Islam M.S."/>
            <person name="Haque M.S."/>
            <person name="Islam M.M."/>
            <person name="Emdad E.M."/>
            <person name="Halim A."/>
            <person name="Hossen Q.M.M."/>
            <person name="Hossain M.Z."/>
            <person name="Ahmed B."/>
            <person name="Rahim S."/>
            <person name="Rahman M.S."/>
            <person name="Alam M.M."/>
            <person name="Hou S."/>
            <person name="Wan X."/>
            <person name="Saito J.A."/>
            <person name="Alam M."/>
        </authorList>
    </citation>
    <scope>NUCLEOTIDE SEQUENCE [LARGE SCALE GENOMIC DNA]</scope>
    <source>
        <strain evidence="3 4">MS6</strain>
    </source>
</reference>
<keyword evidence="2" id="KW-1133">Transmembrane helix</keyword>
<comment type="caution">
    <text evidence="3">The sequence shown here is derived from an EMBL/GenBank/DDBJ whole genome shotgun (WGS) entry which is preliminary data.</text>
</comment>
<evidence type="ECO:0000256" key="1">
    <source>
        <dbReference type="SAM" id="MobiDB-lite"/>
    </source>
</evidence>
<protein>
    <submittedName>
        <fullName evidence="3">Uncharacterized protein</fullName>
    </submittedName>
</protein>
<dbReference type="Proteomes" id="UP000007129">
    <property type="component" value="Unassembled WGS sequence"/>
</dbReference>
<organism evidence="3 4">
    <name type="scientific">Macrophomina phaseolina (strain MS6)</name>
    <name type="common">Charcoal rot fungus</name>
    <dbReference type="NCBI Taxonomy" id="1126212"/>
    <lineage>
        <taxon>Eukaryota</taxon>
        <taxon>Fungi</taxon>
        <taxon>Dikarya</taxon>
        <taxon>Ascomycota</taxon>
        <taxon>Pezizomycotina</taxon>
        <taxon>Dothideomycetes</taxon>
        <taxon>Dothideomycetes incertae sedis</taxon>
        <taxon>Botryosphaeriales</taxon>
        <taxon>Botryosphaeriaceae</taxon>
        <taxon>Macrophomina</taxon>
    </lineage>
</organism>
<feature type="region of interest" description="Disordered" evidence="1">
    <location>
        <begin position="1"/>
        <end position="26"/>
    </location>
</feature>
<accession>K2S494</accession>
<evidence type="ECO:0000313" key="3">
    <source>
        <dbReference type="EMBL" id="EKG17359.1"/>
    </source>
</evidence>
<dbReference type="EMBL" id="AHHD01000249">
    <property type="protein sequence ID" value="EKG17359.1"/>
    <property type="molecule type" value="Genomic_DNA"/>
</dbReference>
<feature type="transmembrane region" description="Helical" evidence="2">
    <location>
        <begin position="80"/>
        <end position="102"/>
    </location>
</feature>
<gene>
    <name evidence="3" type="ORF">MPH_05425</name>
</gene>
<name>K2S494_MACPH</name>
<evidence type="ECO:0000256" key="2">
    <source>
        <dbReference type="SAM" id="Phobius"/>
    </source>
</evidence>
<dbReference type="eggNOG" id="ENOG502S7KB">
    <property type="taxonomic scope" value="Eukaryota"/>
</dbReference>
<dbReference type="InParanoid" id="K2S494"/>
<proteinExistence type="predicted"/>
<sequence>MKDNRFPDASTDTTPLLESPLPPPAYPAVMALDKNAIDGPSNELDGYDSGPSKDLEEAGVVPAAVHLHHRPNTPWSRGKVVRLLLIISAHAILVWLILAAAWDRTSRKGHVEPNVPPGMGTPHIPQYCQKLHSRSSEYEFGNLDELSIDEQIRPYRERHHDIRGLISLVPATNEHETKIRAKVTISNNFPHADVTAEKSDTGLLIRSKSSDASHPWHERDCTVVDVLVSVPVGTTLTSLDITSNWLSVDIHRLLDLSLDALTLDLLAGGADSKAPIPSRRTRINRALGAVTGSWALLDLLEIRTTAGMVDVAIVPGKADPARPLPAVFDARSTAGSVNAIFPTTDAALPDRVYRTAVRTDAGAIRGTYVLGEEASFESRSGGIHVTALPFDAEKRSSLRSSNGAGQSIVEVLRPLHGREGEAWRNVSAEFSSAVGQVKVGFPEEWEGVVSADTRVGSVRVQGKGLQVVGEGTHGPIGGWVRAVKGEQGSEVVVKSQTGAVEFVVGDTW</sequence>
<dbReference type="VEuPathDB" id="FungiDB:MPH_05425"/>
<keyword evidence="2" id="KW-0472">Membrane</keyword>
<evidence type="ECO:0000313" key="4">
    <source>
        <dbReference type="Proteomes" id="UP000007129"/>
    </source>
</evidence>
<dbReference type="AlphaFoldDB" id="K2S494"/>